<dbReference type="Proteomes" id="UP000185612">
    <property type="component" value="Unassembled WGS sequence"/>
</dbReference>
<evidence type="ECO:0000313" key="1">
    <source>
        <dbReference type="EMBL" id="OKL51345.1"/>
    </source>
</evidence>
<keyword evidence="2" id="KW-1185">Reference proteome</keyword>
<name>A0A1Q5PV89_9ACTO</name>
<proteinExistence type="predicted"/>
<gene>
    <name evidence="1" type="ORF">BSZ40_08260</name>
</gene>
<comment type="caution">
    <text evidence="1">The sequence shown here is derived from an EMBL/GenBank/DDBJ whole genome shotgun (WGS) entry which is preliminary data.</text>
</comment>
<protein>
    <submittedName>
        <fullName evidence="1">Uncharacterized protein</fullName>
    </submittedName>
</protein>
<organism evidence="1 2">
    <name type="scientific">Buchananella hordeovulneris</name>
    <dbReference type="NCBI Taxonomy" id="52770"/>
    <lineage>
        <taxon>Bacteria</taxon>
        <taxon>Bacillati</taxon>
        <taxon>Actinomycetota</taxon>
        <taxon>Actinomycetes</taxon>
        <taxon>Actinomycetales</taxon>
        <taxon>Actinomycetaceae</taxon>
        <taxon>Buchananella</taxon>
    </lineage>
</organism>
<dbReference type="EMBL" id="MQVS01000008">
    <property type="protein sequence ID" value="OKL51345.1"/>
    <property type="molecule type" value="Genomic_DNA"/>
</dbReference>
<sequence length="69" mass="7691">MQPGHPLHDRNVQVLASHPTQDDLLVVAEDQLFLVHLTWQGPQIPPWPLTVPVADSTELAELLARDEHG</sequence>
<dbReference type="AlphaFoldDB" id="A0A1Q5PV89"/>
<reference evidence="2" key="1">
    <citation type="submission" date="2016-12" db="EMBL/GenBank/DDBJ databases">
        <authorList>
            <person name="Meng X."/>
        </authorList>
    </citation>
    <scope>NUCLEOTIDE SEQUENCE [LARGE SCALE GENOMIC DNA]</scope>
    <source>
        <strain evidence="2">DSM 20732</strain>
    </source>
</reference>
<evidence type="ECO:0000313" key="2">
    <source>
        <dbReference type="Proteomes" id="UP000185612"/>
    </source>
</evidence>
<accession>A0A1Q5PV89</accession>
<dbReference type="InParanoid" id="A0A1Q5PV89"/>